<reference key="1">
    <citation type="journal article" date="1999" name="Nature">
        <title>Sequence and analysis of chromosome 4 of the plant Arabidopsis thaliana.</title>
        <authorList>
            <consortium name="EU"/>
            <consortium name="CSHL and WU Arabidopsis Sequencing Project"/>
            <person name="Mayer K."/>
            <person name="Schuller C."/>
            <person name="Wambutt R."/>
            <person name="Murphy G."/>
            <person name="Volckaert G."/>
            <person name="Pohl T."/>
            <person name="Dusterhoft A."/>
            <person name="Stiekema W."/>
            <person name="Entian K.D."/>
            <person name="Terryn N."/>
            <person name="Harris B."/>
            <person name="Ansorge W."/>
            <person name="Brandt P."/>
            <person name="Grivell L."/>
            <person name="Rieger M."/>
            <person name="Weichselgartner M."/>
            <person name="de Simone V."/>
            <person name="Obermaier B."/>
            <person name="Mache R."/>
            <person name="Muller M."/>
            <person name="Kreis M."/>
            <person name="Delseny M."/>
            <person name="Puigdomenech P."/>
            <person name="Watson M."/>
            <person name="Schmidtheini T."/>
            <person name="Reichert B."/>
            <person name="Portatelle D."/>
            <person name="Perez-Alonso M."/>
            <person name="Boutry M."/>
            <person name="Bancroft I."/>
            <person name="Vos P."/>
            <person name="Hoheisel J."/>
            <person name="Zimmermann W."/>
            <person name="Wedler H."/>
            <person name="Ridley P."/>
            <person name="Langham S.A."/>
            <person name="McCullagh B."/>
            <person name="Bilham L."/>
            <person name="Robben J."/>
            <person name="Van der Schueren J."/>
            <person name="Grymonprez B."/>
            <person name="Chuang Y.J."/>
            <person name="Vandenbussche F."/>
            <person name="Braeken M."/>
            <person name="Weltjens I."/>
            <person name="Voet M."/>
            <person name="Bastiaens I."/>
            <person name="Aert R."/>
            <person name="Defoor E."/>
            <person name="Weitzenegger T."/>
            <person name="Bothe G."/>
            <person name="Ramsperger U."/>
            <person name="Hilbert H."/>
            <person name="Braun M."/>
            <person name="Holzer E."/>
            <person name="Brandt A."/>
            <person name="Peters S."/>
            <person name="van Staveren M."/>
            <person name="Dirske W."/>
            <person name="Mooijman P."/>
            <person name="Klein Lankhorst R."/>
            <person name="Rose M."/>
            <person name="Hauf J."/>
            <person name="Kotter P."/>
            <person name="Berneiser S."/>
            <person name="Hempel S."/>
            <person name="Feldpausch M."/>
            <person name="Lamberth S."/>
            <person name="Van den Daele H."/>
            <person name="De Keyser A."/>
            <person name="Buysshaert C."/>
            <person name="Gielen J."/>
            <person name="Villarroel R."/>
            <person name="De Clercq R."/>
            <person name="Van Montagu M."/>
            <person name="Rogers J."/>
            <person name="Cronin A."/>
            <person name="Quail M."/>
            <person name="Bray-Allen S."/>
            <person name="Clark L."/>
            <person name="Doggett J."/>
            <person name="Hall S."/>
            <person name="Kay M."/>
            <person name="Lennard N."/>
            <person name="McLay K."/>
            <person name="Mayes R."/>
            <person name="Pettett A."/>
            <person name="Rajandream M.A."/>
            <person name="Lyne M."/>
            <person name="Benes V."/>
            <person name="Rechmann S."/>
            <person name="Borkova D."/>
            <person name="Blocker H."/>
            <person name="Scharfe M."/>
            <person name="Grimm M."/>
            <person name="Lohnert T.H."/>
            <person name="Dose S."/>
            <person name="de Haan M."/>
            <person name="Maarse A."/>
            <person name="Schafer M."/>
            <person name="Muller-Auer S."/>
            <person name="Gabel C."/>
            <person name="Fuchs M."/>
            <person name="Fartmann B."/>
            <person name="Granderath K."/>
            <person name="Dauner D."/>
            <person name="Herzl A."/>
            <person name="Neumann S."/>
            <person name="Argiriou A."/>
            <person name="Vitale D."/>
            <person name="Liguori R."/>
            <person name="Piravandi E."/>
            <person name="Massenet O."/>
            <person name="Quigley F."/>
            <person name="Clabauld G."/>
            <person name="Mundlein A."/>
            <person name="Felber R."/>
            <person name="Schnabl S."/>
            <person name="Hiller R."/>
            <person name="Schmidt W."/>
            <person name="Lecharny A."/>
            <person name="Aubourg S."/>
            <person name="Chefdor F."/>
            <person name="Cooke R."/>
            <person name="Berger C."/>
            <person name="Montfort A."/>
            <person name="Casacuberta E."/>
            <person name="Gibbons T."/>
            <person name="Weber N."/>
            <person name="Vandenbol M."/>
            <person name="Bargues M."/>
            <person name="Terol J."/>
            <person name="Torres A."/>
            <person name="Perez-Perez A."/>
            <person name="Purnelle B."/>
            <person name="Bent E."/>
            <person name="Johnson S."/>
            <person name="Tacon D."/>
            <person name="Jesse T."/>
            <person name="Heijnen L."/>
            <person name="Schwarz S."/>
            <person name="Scholler P."/>
            <person name="Heber S."/>
            <person name="Francs P."/>
            <person name="Bielke C."/>
            <person name="Frishman D."/>
            <person name="Haase D."/>
            <person name="Lemcke K."/>
            <person name="Mewes H.W."/>
            <person name="Stocker S."/>
            <person name="Zaccaria P."/>
            <person name="Bevan M."/>
            <person name="Wilson R.K."/>
            <person name="de la Bastide M."/>
            <person name="Habermann K."/>
            <person name="Parnell L."/>
            <person name="Dedhia N."/>
            <person name="Gnoj L."/>
            <person name="Schutz K."/>
            <person name="Huang E."/>
            <person name="Spiegel L."/>
            <person name="Sehkon M."/>
            <person name="Murray J."/>
            <person name="Sheet P."/>
            <person name="Cordes M."/>
            <person name="Abu-Threideh J."/>
            <person name="Stoneking T."/>
            <person name="Kalicki J."/>
            <person name="Graves T."/>
            <person name="Harmon G."/>
            <person name="Edwards J."/>
            <person name="Latreille P."/>
            <person name="Courtney L."/>
            <person name="Cloud J."/>
            <person name="Abbott A."/>
            <person name="Scott K."/>
            <person name="Johnson D."/>
            <person name="Minx P."/>
            <person name="Bentley D."/>
            <person name="Fulton B."/>
            <person name="Miller N."/>
            <person name="Greco T."/>
            <person name="Kemp K."/>
            <person name="Kramer J."/>
            <person name="Fulton L."/>
            <person name="Mardis E."/>
            <person name="Dante M."/>
            <person name="Pepin K."/>
            <person name="Hillier L."/>
            <person name="Nelson J."/>
            <person name="Spieth J."/>
            <person name="Ryan E."/>
            <person name="Andrews S."/>
            <person name="Geisel C."/>
            <person name="Layman D."/>
            <person name="Du H."/>
            <person name="Ali J."/>
            <person name="Berghoff A."/>
            <person name="Jones K."/>
            <person name="Drone K."/>
            <person name="Cotton M."/>
            <person name="Joshu C."/>
            <person name="Antonoiu B."/>
            <person name="Zidanic M."/>
            <person name="Strong C."/>
            <person name="Sun H."/>
            <person name="Lamar B."/>
            <person name="Yordan C."/>
            <person name="Ma P."/>
            <person name="Zhong J."/>
            <person name="Preston R."/>
            <person name="Vil D."/>
            <person name="Shekher M."/>
            <person name="Matero A."/>
            <person name="Shah R."/>
            <person name="Swaby I.K."/>
            <person name="O'Shaughnessy A."/>
            <person name="Rodriguez M."/>
            <person name="Hoffmann J."/>
            <person name="Till S."/>
            <person name="Granat S."/>
            <person name="Shohdy N."/>
            <person name="Hasegawa A."/>
            <person name="Hameed A."/>
            <person name="Lodhi M."/>
            <person name="Johnson A."/>
            <person name="Chen E."/>
            <person name="Marra M."/>
            <person name="Martienssen R."/>
            <person name="McCombie W.R."/>
        </authorList>
    </citation>
    <scope>NUCLEOTIDE SEQUENCE [LARGE SCALE GENOMIC DNA]</scope>
    <source>
        <strain>cv. Columbia</strain>
    </source>
</reference>
<accession>Q9ZPE5</accession>
<dbReference type="InterPro" id="IPR018289">
    <property type="entry name" value="MULE_transposase_dom"/>
</dbReference>
<evidence type="ECO:0000256" key="1">
    <source>
        <dbReference type="SAM" id="MobiDB-lite"/>
    </source>
</evidence>
<dbReference type="PANTHER" id="PTHR31973:SF187">
    <property type="entry name" value="MUTATOR TRANSPOSASE MUDRA PROTEIN"/>
    <property type="match status" value="1"/>
</dbReference>
<dbReference type="AlphaFoldDB" id="Q9ZPE5"/>
<dbReference type="EMBL" id="AL161513">
    <property type="protein sequence ID" value="CAB78021.1"/>
    <property type="molecule type" value="Genomic_DNA"/>
</dbReference>
<evidence type="ECO:0000313" key="3">
    <source>
        <dbReference type="EMBL" id="AAD17373.1"/>
    </source>
</evidence>
<reference evidence="4" key="5">
    <citation type="submission" date="2000-03" db="EMBL/GenBank/DDBJ databases">
        <authorList>
            <person name="EU Arabidopsis sequencing project"/>
        </authorList>
    </citation>
    <scope>NUCLEOTIDE SEQUENCE</scope>
</reference>
<reference evidence="3" key="3">
    <citation type="submission" date="1999-03" db="EMBL/GenBank/DDBJ databases">
        <title>The A. thaliana Genome Sequencing Project.</title>
        <authorList>
            <person name="WashU"/>
        </authorList>
    </citation>
    <scope>NUCLEOTIDE SEQUENCE</scope>
</reference>
<evidence type="ECO:0000313" key="4">
    <source>
        <dbReference type="EMBL" id="CAB78021.1"/>
    </source>
</evidence>
<organism evidence="3">
    <name type="scientific">Arabidopsis thaliana</name>
    <name type="common">Mouse-ear cress</name>
    <dbReference type="NCBI Taxonomy" id="3702"/>
    <lineage>
        <taxon>Eukaryota</taxon>
        <taxon>Viridiplantae</taxon>
        <taxon>Streptophyta</taxon>
        <taxon>Embryophyta</taxon>
        <taxon>Tracheophyta</taxon>
        <taxon>Spermatophyta</taxon>
        <taxon>Magnoliopsida</taxon>
        <taxon>eudicotyledons</taxon>
        <taxon>Gunneridae</taxon>
        <taxon>Pentapetalae</taxon>
        <taxon>rosids</taxon>
        <taxon>malvids</taxon>
        <taxon>Brassicales</taxon>
        <taxon>Brassicaceae</taxon>
        <taxon>Camelineae</taxon>
        <taxon>Arabidopsis</taxon>
    </lineage>
</organism>
<feature type="region of interest" description="Disordered" evidence="1">
    <location>
        <begin position="235"/>
        <end position="262"/>
    </location>
</feature>
<dbReference type="PIR" id="E85090">
    <property type="entry name" value="E85090"/>
</dbReference>
<proteinExistence type="predicted"/>
<protein>
    <submittedName>
        <fullName evidence="4">Putative transposon protein</fullName>
    </submittedName>
    <submittedName>
        <fullName evidence="3">T3H13.13 protein</fullName>
    </submittedName>
</protein>
<dbReference type="Pfam" id="PF10551">
    <property type="entry name" value="MULE"/>
    <property type="match status" value="1"/>
</dbReference>
<dbReference type="PANTHER" id="PTHR31973">
    <property type="entry name" value="POLYPROTEIN, PUTATIVE-RELATED"/>
    <property type="match status" value="1"/>
</dbReference>
<reference evidence="3" key="2">
    <citation type="submission" date="1999-02" db="EMBL/GenBank/DDBJ databases">
        <authorList>
            <person name="Waterston R."/>
        </authorList>
    </citation>
    <scope>NUCLEOTIDE SEQUENCE</scope>
</reference>
<feature type="domain" description="MULE transposase" evidence="2">
    <location>
        <begin position="458"/>
        <end position="551"/>
    </location>
</feature>
<evidence type="ECO:0000259" key="2">
    <source>
        <dbReference type="Pfam" id="PF10551"/>
    </source>
</evidence>
<reference evidence="4" key="6">
    <citation type="submission" date="2000-03" db="EMBL/GenBank/DDBJ databases">
        <authorList>
            <person name="Spiegel L.A."/>
            <person name="Huang E.N."/>
            <person name="Nascimento L.U."/>
            <person name="de la Bastide M."/>
            <person name="Vil D.M."/>
            <person name="Preston R.R."/>
            <person name="Matero A."/>
            <person name="Shah R."/>
            <person name="O'Shaughnessy A."/>
            <person name="Rodriguez M."/>
            <person name="Shekher M."/>
            <person name="Schutz K."/>
            <person name="See L.H."/>
            <person name="Swaby I."/>
            <person name="Habermann K."/>
            <person name="Dedhia N.N."/>
            <person name="Mewes H.W."/>
            <person name="Lemcke K."/>
            <person name="Mayer K.F.X."/>
        </authorList>
    </citation>
    <scope>NUCLEOTIDE SEQUENCE</scope>
</reference>
<feature type="compositionally biased region" description="Acidic residues" evidence="1">
    <location>
        <begin position="243"/>
        <end position="252"/>
    </location>
</feature>
<gene>
    <name evidence="3" type="primary">T3H13.13</name>
    <name evidence="4" type="ordered locus">At4g08970</name>
</gene>
<sequence length="597" mass="66725">MTFQTLNNNVCEEFELDAENWKPQLSYWLSGQLSVFSVNTRPPVVVGSDMAVRNFLRVRESEPQLNLLLSLESLPYLVDDGEKADEERGQCSKEITYFQSALGILNGTNGAECLNMMSSFRPPASTVIAAATDANETVGVNIATAANCTAGDDSNDCVVPQLRESSTEPWLSTNANGIINLADAATPSLSNNLADNCEDSVSNAYVESETEAEDMRMLREVEEIERAEKSKRQCKGKRKLFQSDEDADEDSYTDGFNESSADGDDGLWEYEGWSHLMTNGCAPASSEEDAIYIGRMFKDKEHMRTTLSIYAIKRLFHFKQTRFDPGRLIFVFVDRRCRWRVYAVSAGHESKNFEGKYANGMPGRRGVDIPDIVLAELKVSVTYMKAWYAKEAAIIRCRGSDEDSYKLLAVYMHSLQQANPGTRYKLEYTEAVAGSKQFKYLLFAIGACVAGMKYMRRVVLIDGTAIKHKFKGVLLTASMQDANFMVFPIAFGIVDSESEPAWSWFLRQLTTILPDAADVVIVSDRHRSIYAAMGQVYLEAFHGACAVHIERNVRLKFPKKGVSNLVRKAARAFNETNYGGLYKEIERRSPGVKVTNS</sequence>
<name>Q9ZPE5_ARATH</name>
<reference evidence="3" key="4">
    <citation type="submission" date="1999-03" db="EMBL/GenBank/DDBJ databases">
        <title>The sequence of A. thaliana T3H13.</title>
        <authorList>
            <person name="Drone K."/>
            <person name="Nguyen C."/>
        </authorList>
    </citation>
    <scope>NUCLEOTIDE SEQUENCE</scope>
</reference>
<dbReference type="EMBL" id="AF128396">
    <property type="protein sequence ID" value="AAD17373.1"/>
    <property type="molecule type" value="Genomic_DNA"/>
</dbReference>